<reference evidence="2" key="1">
    <citation type="journal article" date="2021" name="PeerJ">
        <title>Extensive microbial diversity within the chicken gut microbiome revealed by metagenomics and culture.</title>
        <authorList>
            <person name="Gilroy R."/>
            <person name="Ravi A."/>
            <person name="Getino M."/>
            <person name="Pursley I."/>
            <person name="Horton D.L."/>
            <person name="Alikhan N.F."/>
            <person name="Baker D."/>
            <person name="Gharbi K."/>
            <person name="Hall N."/>
            <person name="Watson M."/>
            <person name="Adriaenssens E.M."/>
            <person name="Foster-Nyarko E."/>
            <person name="Jarju S."/>
            <person name="Secka A."/>
            <person name="Antonio M."/>
            <person name="Oren A."/>
            <person name="Chaudhuri R.R."/>
            <person name="La Ragione R."/>
            <person name="Hildebrand F."/>
            <person name="Pallen M.J."/>
        </authorList>
    </citation>
    <scope>NUCLEOTIDE SEQUENCE</scope>
    <source>
        <strain evidence="2">CHK198-12963</strain>
    </source>
</reference>
<feature type="transmembrane region" description="Helical" evidence="1">
    <location>
        <begin position="6"/>
        <end position="27"/>
    </location>
</feature>
<evidence type="ECO:0000256" key="1">
    <source>
        <dbReference type="SAM" id="Phobius"/>
    </source>
</evidence>
<evidence type="ECO:0000313" key="3">
    <source>
        <dbReference type="Proteomes" id="UP000823863"/>
    </source>
</evidence>
<gene>
    <name evidence="2" type="ORF">H9931_14165</name>
</gene>
<keyword evidence="1" id="KW-0472">Membrane</keyword>
<dbReference type="AlphaFoldDB" id="A0A9D2PV15"/>
<comment type="caution">
    <text evidence="2">The sequence shown here is derived from an EMBL/GenBank/DDBJ whole genome shotgun (WGS) entry which is preliminary data.</text>
</comment>
<dbReference type="EMBL" id="DWWB01000085">
    <property type="protein sequence ID" value="HJC67833.1"/>
    <property type="molecule type" value="Genomic_DNA"/>
</dbReference>
<dbReference type="Proteomes" id="UP000823863">
    <property type="component" value="Unassembled WGS sequence"/>
</dbReference>
<protein>
    <submittedName>
        <fullName evidence="2">Uncharacterized protein</fullName>
    </submittedName>
</protein>
<keyword evidence="1" id="KW-1133">Transmembrane helix</keyword>
<evidence type="ECO:0000313" key="2">
    <source>
        <dbReference type="EMBL" id="HJC67833.1"/>
    </source>
</evidence>
<reference evidence="2" key="2">
    <citation type="submission" date="2021-04" db="EMBL/GenBank/DDBJ databases">
        <authorList>
            <person name="Gilroy R."/>
        </authorList>
    </citation>
    <scope>NUCLEOTIDE SEQUENCE</scope>
    <source>
        <strain evidence="2">CHK198-12963</strain>
    </source>
</reference>
<accession>A0A9D2PV15</accession>
<name>A0A9D2PV15_9FIRM</name>
<keyword evidence="1" id="KW-0812">Transmembrane</keyword>
<sequence length="267" mass="30693">MGRLKRLSGAAVLLLLICGIFFLFCYFRMWPLRFHAQLDDFFGKGNWEQISYEEKESIIYQVYHRSYSSRGYPGERPGKFTEWDILYTDANGQQEIWTISDHTMRINHDQHWLLSSDRYSAKEAFTLELMDLSTKAAGEGVREEILSSILPEPEAQCLDVSISYRGGNPPPQMYGQLLKESWFTAGGADAKAYLETELYDFYIRVLAYDYRVEKLTDSQQTHLENSLGAMEEALKEAYGEYADYDIYLGPDCEAVFSGKLARPAASY</sequence>
<proteinExistence type="predicted"/>
<organism evidence="2 3">
    <name type="scientific">Candidatus Enterocloster excrementigallinarum</name>
    <dbReference type="NCBI Taxonomy" id="2838558"/>
    <lineage>
        <taxon>Bacteria</taxon>
        <taxon>Bacillati</taxon>
        <taxon>Bacillota</taxon>
        <taxon>Clostridia</taxon>
        <taxon>Lachnospirales</taxon>
        <taxon>Lachnospiraceae</taxon>
        <taxon>Enterocloster</taxon>
    </lineage>
</organism>